<feature type="domain" description="Htaa" evidence="4">
    <location>
        <begin position="303"/>
        <end position="461"/>
    </location>
</feature>
<dbReference type="Pfam" id="PF04213">
    <property type="entry name" value="HtaA"/>
    <property type="match status" value="3"/>
</dbReference>
<feature type="transmembrane region" description="Helical" evidence="2">
    <location>
        <begin position="779"/>
        <end position="796"/>
    </location>
</feature>
<feature type="compositionally biased region" description="Low complexity" evidence="1">
    <location>
        <begin position="284"/>
        <end position="296"/>
    </location>
</feature>
<dbReference type="AlphaFoldDB" id="A0A7Z9A350"/>
<dbReference type="NCBIfam" id="TIGR01167">
    <property type="entry name" value="LPXTG_anchor"/>
    <property type="match status" value="1"/>
</dbReference>
<keyword evidence="3" id="KW-0732">Signal</keyword>
<feature type="region of interest" description="Disordered" evidence="1">
    <location>
        <begin position="478"/>
        <end position="545"/>
    </location>
</feature>
<name>A0A7Z9A350_9MICC</name>
<dbReference type="Proteomes" id="UP000282386">
    <property type="component" value="Chromosome"/>
</dbReference>
<protein>
    <submittedName>
        <fullName evidence="5">Htaa</fullName>
    </submittedName>
</protein>
<feature type="domain" description="Htaa" evidence="4">
    <location>
        <begin position="577"/>
        <end position="730"/>
    </location>
</feature>
<feature type="chain" id="PRO_5031526255" evidence="3">
    <location>
        <begin position="33"/>
        <end position="806"/>
    </location>
</feature>
<organism evidence="5 6">
    <name type="scientific">Rothia aeria</name>
    <dbReference type="NCBI Taxonomy" id="172042"/>
    <lineage>
        <taxon>Bacteria</taxon>
        <taxon>Bacillati</taxon>
        <taxon>Actinomycetota</taxon>
        <taxon>Actinomycetes</taxon>
        <taxon>Micrococcales</taxon>
        <taxon>Micrococcaceae</taxon>
        <taxon>Rothia</taxon>
    </lineage>
</organism>
<evidence type="ECO:0000313" key="6">
    <source>
        <dbReference type="Proteomes" id="UP000282386"/>
    </source>
</evidence>
<accession>A0A7Z9A350</accession>
<feature type="region of interest" description="Disordered" evidence="1">
    <location>
        <begin position="227"/>
        <end position="298"/>
    </location>
</feature>
<evidence type="ECO:0000313" key="5">
    <source>
        <dbReference type="EMBL" id="VEI22241.1"/>
    </source>
</evidence>
<sequence length="806" mass="83164">MSVSLSAKRSWAFLASAAVGLGSIVSTPVAFADTTTTSVASQTQVHNTADSFTQAETTWGLRDSFRDYLLRGVAQGTQKLARVGTNPKGEYTFGEFDASKSRVTDDGYEIVYTGSKIHYTGHHGVLETIITDFSIIISKDGKGEVRANVQSRPYEGTTPQPLKSYQNIKLGTFDASDLKHDGNNISLAASDKTKVILAEEATPVFAGFYDAGQKLDAISFSGRIARGSAETPAQPSPSEKPTTPAPAPKTNTVQPEAPKTDQQPAADASKAEEKPAAPAPTAPAAPALPNNSTNTAKGHVVESGSMQWGIRDSFLRYLSTLARGSIQVSGMEKTNAGGLNWTKASGAFDPATQTGQISFAGEVHITGHHGQLNSTFSNTRLVAVNGKGYLVVDAEALNLKGEHNTFKDLMMAEVDLSGASYENNVFKLSNAAVTVTVAGSNALFAGQYSDADKRAMAPLNLSVKLGEQLTDLNVSQPDIAKANQGGGNTPQLPGAGDNSDSTASGGSGVSSSDSSNSGDASSSSTLSSGGSGSGTTVSTNPAQPVCVPVTRTRKVAVAPTTAAKDVASASDGKVVTAELGWGVKDSFRSYVRGGIANGNWDLSGTTFAHNTFNWSSGSGTVKDGKGSVSFTGSIHFTGHHGILDSTIANPRLDINGSKGVLYATLTSNNMEGKSNSYGEVALLDVDLSGLQTSNGSVSVKGASTKLTEAGAKSFAGFYSAGQDMSPLSFNASLSKSGESSTPAAAQPTEKTITETVYEGEGCDKKPLAHTGASGVQSSIAGGVSALLTGVGALFYVRRSRAQTSDN</sequence>
<feature type="compositionally biased region" description="Low complexity" evidence="1">
    <location>
        <begin position="499"/>
        <end position="540"/>
    </location>
</feature>
<keyword evidence="2" id="KW-1133">Transmembrane helix</keyword>
<keyword evidence="2" id="KW-0472">Membrane</keyword>
<dbReference type="InterPro" id="IPR007331">
    <property type="entry name" value="Htaa"/>
</dbReference>
<reference evidence="5 6" key="1">
    <citation type="submission" date="2018-12" db="EMBL/GenBank/DDBJ databases">
        <authorList>
            <consortium name="Pathogen Informatics"/>
        </authorList>
    </citation>
    <scope>NUCLEOTIDE SEQUENCE [LARGE SCALE GENOMIC DNA]</scope>
    <source>
        <strain evidence="5 6">NCTC10207</strain>
    </source>
</reference>
<dbReference type="EMBL" id="LR134479">
    <property type="protein sequence ID" value="VEI22241.1"/>
    <property type="molecule type" value="Genomic_DNA"/>
</dbReference>
<evidence type="ECO:0000259" key="4">
    <source>
        <dbReference type="Pfam" id="PF04213"/>
    </source>
</evidence>
<evidence type="ECO:0000256" key="3">
    <source>
        <dbReference type="SAM" id="SignalP"/>
    </source>
</evidence>
<evidence type="ECO:0000256" key="1">
    <source>
        <dbReference type="SAM" id="MobiDB-lite"/>
    </source>
</evidence>
<evidence type="ECO:0000256" key="2">
    <source>
        <dbReference type="SAM" id="Phobius"/>
    </source>
</evidence>
<keyword evidence="2" id="KW-0812">Transmembrane</keyword>
<feature type="domain" description="Htaa" evidence="4">
    <location>
        <begin position="55"/>
        <end position="221"/>
    </location>
</feature>
<gene>
    <name evidence="5" type="ORF">NCTC10207_00313</name>
</gene>
<dbReference type="RefSeq" id="WP_126499553.1">
    <property type="nucleotide sequence ID" value="NZ_LR134479.1"/>
</dbReference>
<feature type="signal peptide" evidence="3">
    <location>
        <begin position="1"/>
        <end position="32"/>
    </location>
</feature>
<proteinExistence type="predicted"/>